<feature type="region of interest" description="Disordered" evidence="1">
    <location>
        <begin position="41"/>
        <end position="115"/>
    </location>
</feature>
<protein>
    <submittedName>
        <fullName evidence="2">Uncharacterized protein</fullName>
    </submittedName>
</protein>
<dbReference type="RefSeq" id="WP_205042385.1">
    <property type="nucleotide sequence ID" value="NZ_CAJVAX010000012.1"/>
</dbReference>
<gene>
    <name evidence="2" type="ORF">SBRY_20219</name>
</gene>
<dbReference type="AlphaFoldDB" id="A0A9W4H007"/>
<evidence type="ECO:0000313" key="3">
    <source>
        <dbReference type="Proteomes" id="UP001153328"/>
    </source>
</evidence>
<feature type="compositionally biased region" description="Basic and acidic residues" evidence="1">
    <location>
        <begin position="80"/>
        <end position="102"/>
    </location>
</feature>
<evidence type="ECO:0000256" key="1">
    <source>
        <dbReference type="SAM" id="MobiDB-lite"/>
    </source>
</evidence>
<dbReference type="EMBL" id="CAJVAX010000012">
    <property type="protein sequence ID" value="CAG7626015.1"/>
    <property type="molecule type" value="Genomic_DNA"/>
</dbReference>
<accession>A0A9W4H007</accession>
<proteinExistence type="predicted"/>
<reference evidence="2" key="1">
    <citation type="submission" date="2021-06" db="EMBL/GenBank/DDBJ databases">
        <authorList>
            <person name="Arsene-Ploetze F."/>
        </authorList>
    </citation>
    <scope>NUCLEOTIDE SEQUENCE</scope>
    <source>
        <strain evidence="2">SBRY1</strain>
    </source>
</reference>
<feature type="region of interest" description="Disordered" evidence="1">
    <location>
        <begin position="129"/>
        <end position="149"/>
    </location>
</feature>
<comment type="caution">
    <text evidence="2">The sequence shown here is derived from an EMBL/GenBank/DDBJ whole genome shotgun (WGS) entry which is preliminary data.</text>
</comment>
<dbReference type="Proteomes" id="UP001153328">
    <property type="component" value="Unassembled WGS sequence"/>
</dbReference>
<organism evidence="2 3">
    <name type="scientific">Actinacidiphila bryophytorum</name>
    <dbReference type="NCBI Taxonomy" id="1436133"/>
    <lineage>
        <taxon>Bacteria</taxon>
        <taxon>Bacillati</taxon>
        <taxon>Actinomycetota</taxon>
        <taxon>Actinomycetes</taxon>
        <taxon>Kitasatosporales</taxon>
        <taxon>Streptomycetaceae</taxon>
        <taxon>Actinacidiphila</taxon>
    </lineage>
</organism>
<sequence length="201" mass="22877">MTDNRAAQILAQMRGNVSNETRNLDEMPDSTSVKIMRAMRGRTDYSSVHEDNAKGQQQHERDVRARARALASQNVPHPEATAREQIRREAQQSAETERRHQVFEAMSQSSERDRERAKWEARANRPLRANRAPEPGAPYVTPDGDGVGQRRDRTAERLMAQYHGADATVWNEYEKEQHQDRRAEADAALVAKLQAITGAHR</sequence>
<evidence type="ECO:0000313" key="2">
    <source>
        <dbReference type="EMBL" id="CAG7626015.1"/>
    </source>
</evidence>
<keyword evidence="3" id="KW-1185">Reference proteome</keyword>
<name>A0A9W4H007_9ACTN</name>
<feature type="compositionally biased region" description="Basic and acidic residues" evidence="1">
    <location>
        <begin position="41"/>
        <end position="65"/>
    </location>
</feature>